<dbReference type="Proteomes" id="UP000228535">
    <property type="component" value="Unassembled WGS sequence"/>
</dbReference>
<keyword evidence="1" id="KW-1133">Transmembrane helix</keyword>
<dbReference type="EMBL" id="PGFA01000004">
    <property type="protein sequence ID" value="PJJ48495.1"/>
    <property type="molecule type" value="Genomic_DNA"/>
</dbReference>
<sequence>MELANYKYIYLLPLEKFNFCIKNISMLYQTFLCIVLIMHCLMNKS</sequence>
<evidence type="ECO:0000313" key="2">
    <source>
        <dbReference type="EMBL" id="PJJ48495.1"/>
    </source>
</evidence>
<dbReference type="AlphaFoldDB" id="A0A2M9AS18"/>
<name>A0A2M9AS18_9BACT</name>
<keyword evidence="3" id="KW-1185">Reference proteome</keyword>
<evidence type="ECO:0000256" key="1">
    <source>
        <dbReference type="SAM" id="Phobius"/>
    </source>
</evidence>
<comment type="caution">
    <text evidence="2">The sequence shown here is derived from an EMBL/GenBank/DDBJ whole genome shotgun (WGS) entry which is preliminary data.</text>
</comment>
<organism evidence="2 3">
    <name type="scientific">Hymenobacter chitinivorans DSM 11115</name>
    <dbReference type="NCBI Taxonomy" id="1121954"/>
    <lineage>
        <taxon>Bacteria</taxon>
        <taxon>Pseudomonadati</taxon>
        <taxon>Bacteroidota</taxon>
        <taxon>Cytophagia</taxon>
        <taxon>Cytophagales</taxon>
        <taxon>Hymenobacteraceae</taxon>
        <taxon>Hymenobacter</taxon>
    </lineage>
</organism>
<gene>
    <name evidence="2" type="ORF">CLV45_4203</name>
</gene>
<feature type="transmembrane region" description="Helical" evidence="1">
    <location>
        <begin position="24"/>
        <end position="42"/>
    </location>
</feature>
<protein>
    <submittedName>
        <fullName evidence="2">Uncharacterized protein</fullName>
    </submittedName>
</protein>
<keyword evidence="1" id="KW-0812">Transmembrane</keyword>
<keyword evidence="1" id="KW-0472">Membrane</keyword>
<proteinExistence type="predicted"/>
<reference evidence="2 3" key="1">
    <citation type="submission" date="2017-11" db="EMBL/GenBank/DDBJ databases">
        <title>Genomic Encyclopedia of Archaeal and Bacterial Type Strains, Phase II (KMG-II): From Individual Species to Whole Genera.</title>
        <authorList>
            <person name="Goeker M."/>
        </authorList>
    </citation>
    <scope>NUCLEOTIDE SEQUENCE [LARGE SCALE GENOMIC DNA]</scope>
    <source>
        <strain evidence="2 3">DSM 11115</strain>
    </source>
</reference>
<accession>A0A2M9AS18</accession>
<evidence type="ECO:0000313" key="3">
    <source>
        <dbReference type="Proteomes" id="UP000228535"/>
    </source>
</evidence>